<dbReference type="KEGG" id="slb:AWJ20_1551"/>
<keyword evidence="14" id="KW-0472">Membrane</keyword>
<comment type="function">
    <text evidence="3">Long-chain fatty alcohol oxidase involved in the omega-oxidation pathway of lipid degradation.</text>
</comment>
<evidence type="ECO:0000256" key="16">
    <source>
        <dbReference type="PIRSR" id="PIRSR028937-1"/>
    </source>
</evidence>
<evidence type="ECO:0000256" key="10">
    <source>
        <dbReference type="ARBA" id="ARBA00022827"/>
    </source>
</evidence>
<keyword evidence="12 15" id="KW-0560">Oxidoreductase</keyword>
<dbReference type="GO" id="GO:0046577">
    <property type="term" value="F:long-chain-alcohol oxidase activity"/>
    <property type="evidence" value="ECO:0007669"/>
    <property type="project" value="UniProtKB-EC"/>
</dbReference>
<comment type="catalytic activity">
    <reaction evidence="2">
        <text>a primary alcohol + O2 = an aldehyde + H2O2</text>
        <dbReference type="Rhea" id="RHEA:19829"/>
        <dbReference type="ChEBI" id="CHEBI:15379"/>
        <dbReference type="ChEBI" id="CHEBI:15734"/>
        <dbReference type="ChEBI" id="CHEBI:16240"/>
        <dbReference type="ChEBI" id="CHEBI:17478"/>
        <dbReference type="EC" id="1.1.3.13"/>
    </reaction>
</comment>
<dbReference type="GO" id="GO:0046188">
    <property type="term" value="P:methane catabolic process"/>
    <property type="evidence" value="ECO:0007669"/>
    <property type="project" value="UniProtKB-UniPathway"/>
</dbReference>
<proteinExistence type="inferred from homology"/>
<comment type="similarity">
    <text evidence="7 15">Belongs to the GMC oxidoreductase family.</text>
</comment>
<dbReference type="RefSeq" id="XP_018735744.1">
    <property type="nucleotide sequence ID" value="XM_018878441.1"/>
</dbReference>
<dbReference type="PANTHER" id="PTHR46056:SF12">
    <property type="entry name" value="LONG-CHAIN-ALCOHOL OXIDASE"/>
    <property type="match status" value="1"/>
</dbReference>
<dbReference type="Gene3D" id="3.50.50.60">
    <property type="entry name" value="FAD/NAD(P)-binding domain"/>
    <property type="match status" value="2"/>
</dbReference>
<dbReference type="InterPro" id="IPR012400">
    <property type="entry name" value="Long_Oxdase"/>
</dbReference>
<evidence type="ECO:0000256" key="15">
    <source>
        <dbReference type="PIRNR" id="PIRNR028937"/>
    </source>
</evidence>
<evidence type="ECO:0000256" key="1">
    <source>
        <dbReference type="ARBA" id="ARBA00000920"/>
    </source>
</evidence>
<evidence type="ECO:0000256" key="3">
    <source>
        <dbReference type="ARBA" id="ARBA00003842"/>
    </source>
</evidence>
<dbReference type="InterPro" id="IPR007867">
    <property type="entry name" value="GMC_OxRtase_C"/>
</dbReference>
<comment type="catalytic activity">
    <reaction evidence="1 15">
        <text>a long-chain primary fatty alcohol + O2 = a long-chain fatty aldehyde + H2O2</text>
        <dbReference type="Rhea" id="RHEA:22756"/>
        <dbReference type="ChEBI" id="CHEBI:15379"/>
        <dbReference type="ChEBI" id="CHEBI:16240"/>
        <dbReference type="ChEBI" id="CHEBI:17176"/>
        <dbReference type="ChEBI" id="CHEBI:77396"/>
        <dbReference type="EC" id="1.1.3.20"/>
    </reaction>
</comment>
<keyword evidence="11" id="KW-1133">Transmembrane helix</keyword>
<feature type="active site" description="Proton acceptor" evidence="16">
    <location>
        <position position="637"/>
    </location>
</feature>
<evidence type="ECO:0000256" key="6">
    <source>
        <dbReference type="ARBA" id="ARBA00005144"/>
    </source>
</evidence>
<dbReference type="GO" id="GO:0047639">
    <property type="term" value="F:alcohol oxidase activity"/>
    <property type="evidence" value="ECO:0007669"/>
    <property type="project" value="UniProtKB-EC"/>
</dbReference>
<keyword evidence="10" id="KW-0274">FAD</keyword>
<dbReference type="Proteomes" id="UP000189580">
    <property type="component" value="Chromosome a"/>
</dbReference>
<dbReference type="SUPFAM" id="SSF51905">
    <property type="entry name" value="FAD/NAD(P)-binding domain"/>
    <property type="match status" value="1"/>
</dbReference>
<keyword evidence="13" id="KW-0485">Methanol utilization</keyword>
<protein>
    <recommendedName>
        <fullName evidence="15">Long-chain-alcohol oxidase</fullName>
        <ecNumber evidence="15">1.1.3.20</ecNumber>
    </recommendedName>
</protein>
<evidence type="ECO:0000313" key="19">
    <source>
        <dbReference type="EMBL" id="ANB13267.1"/>
    </source>
</evidence>
<dbReference type="PANTHER" id="PTHR46056">
    <property type="entry name" value="LONG-CHAIN-ALCOHOL OXIDASE"/>
    <property type="match status" value="1"/>
</dbReference>
<dbReference type="GeneID" id="30033366"/>
<dbReference type="GO" id="GO:0015945">
    <property type="term" value="P:methanol metabolic process"/>
    <property type="evidence" value="ECO:0007669"/>
    <property type="project" value="UniProtKB-KW"/>
</dbReference>
<evidence type="ECO:0000256" key="13">
    <source>
        <dbReference type="ARBA" id="ARBA00023095"/>
    </source>
</evidence>
<dbReference type="PIRSF" id="PIRSF028937">
    <property type="entry name" value="Lg_Ch_AO"/>
    <property type="match status" value="1"/>
</dbReference>
<evidence type="ECO:0000256" key="2">
    <source>
        <dbReference type="ARBA" id="ARBA00001411"/>
    </source>
</evidence>
<evidence type="ECO:0000256" key="4">
    <source>
        <dbReference type="ARBA" id="ARBA00004253"/>
    </source>
</evidence>
<reference evidence="19 20" key="1">
    <citation type="submission" date="2016-02" db="EMBL/GenBank/DDBJ databases">
        <title>Complete genome sequence and transcriptome regulation of the pentose utilising yeast Sugiyamaella lignohabitans.</title>
        <authorList>
            <person name="Bellasio M."/>
            <person name="Peymann A."/>
            <person name="Valli M."/>
            <person name="Sipitzky M."/>
            <person name="Graf A."/>
            <person name="Sauer M."/>
            <person name="Marx H."/>
            <person name="Mattanovich D."/>
        </authorList>
    </citation>
    <scope>NUCLEOTIDE SEQUENCE [LARGE SCALE GENOMIC DNA]</scope>
    <source>
        <strain evidence="19 20">CBS 10342</strain>
    </source>
</reference>
<dbReference type="InterPro" id="IPR000172">
    <property type="entry name" value="GMC_OxRdtase_N"/>
</dbReference>
<keyword evidence="9" id="KW-0812">Transmembrane</keyword>
<evidence type="ECO:0000256" key="7">
    <source>
        <dbReference type="ARBA" id="ARBA00010790"/>
    </source>
</evidence>
<dbReference type="EMBL" id="CP014501">
    <property type="protein sequence ID" value="ANB13267.1"/>
    <property type="molecule type" value="Genomic_DNA"/>
</dbReference>
<dbReference type="EC" id="1.1.3.20" evidence="15"/>
<dbReference type="Pfam" id="PF00732">
    <property type="entry name" value="GMC_oxred_N"/>
    <property type="match status" value="1"/>
</dbReference>
<gene>
    <name evidence="19" type="ORF">AWJ20_1551</name>
</gene>
<keyword evidence="20" id="KW-1185">Reference proteome</keyword>
<evidence type="ECO:0000256" key="8">
    <source>
        <dbReference type="ARBA" id="ARBA00022630"/>
    </source>
</evidence>
<dbReference type="UniPathway" id="UPA00147"/>
<evidence type="ECO:0000259" key="18">
    <source>
        <dbReference type="Pfam" id="PF05199"/>
    </source>
</evidence>
<dbReference type="InterPro" id="IPR036188">
    <property type="entry name" value="FAD/NAD-bd_sf"/>
</dbReference>
<evidence type="ECO:0000256" key="9">
    <source>
        <dbReference type="ARBA" id="ARBA00022692"/>
    </source>
</evidence>
<dbReference type="GO" id="GO:0016020">
    <property type="term" value="C:membrane"/>
    <property type="evidence" value="ECO:0007669"/>
    <property type="project" value="UniProtKB-SubCell"/>
</dbReference>
<comment type="subcellular location">
    <subcellularLocation>
        <location evidence="5">Membrane</location>
    </subcellularLocation>
    <subcellularLocation>
        <location evidence="4">Peroxisome matrix</location>
    </subcellularLocation>
</comment>
<name>A0A161HK47_9ASCO</name>
<dbReference type="AlphaFoldDB" id="A0A161HK47"/>
<dbReference type="OrthoDB" id="269227at2759"/>
<feature type="domain" description="Glucose-methanol-choline oxidoreductase C-terminal" evidence="18">
    <location>
        <begin position="543"/>
        <end position="689"/>
    </location>
</feature>
<evidence type="ECO:0000256" key="14">
    <source>
        <dbReference type="ARBA" id="ARBA00023136"/>
    </source>
</evidence>
<comment type="pathway">
    <text evidence="6">Energy metabolism; methane degradation.</text>
</comment>
<dbReference type="Pfam" id="PF05199">
    <property type="entry name" value="GMC_oxred_C"/>
    <property type="match status" value="1"/>
</dbReference>
<dbReference type="GO" id="GO:0005782">
    <property type="term" value="C:peroxisomal matrix"/>
    <property type="evidence" value="ECO:0007669"/>
    <property type="project" value="UniProtKB-SubCell"/>
</dbReference>
<evidence type="ECO:0000313" key="20">
    <source>
        <dbReference type="Proteomes" id="UP000189580"/>
    </source>
</evidence>
<evidence type="ECO:0000256" key="11">
    <source>
        <dbReference type="ARBA" id="ARBA00022989"/>
    </source>
</evidence>
<evidence type="ECO:0000256" key="5">
    <source>
        <dbReference type="ARBA" id="ARBA00004370"/>
    </source>
</evidence>
<accession>A0A161HK47</accession>
<evidence type="ECO:0000259" key="17">
    <source>
        <dbReference type="Pfam" id="PF00732"/>
    </source>
</evidence>
<keyword evidence="8" id="KW-0285">Flavoprotein</keyword>
<dbReference type="GO" id="GO:0050660">
    <property type="term" value="F:flavin adenine dinucleotide binding"/>
    <property type="evidence" value="ECO:0007669"/>
    <property type="project" value="InterPro"/>
</dbReference>
<organism evidence="19 20">
    <name type="scientific">Sugiyamaella lignohabitans</name>
    <dbReference type="NCBI Taxonomy" id="796027"/>
    <lineage>
        <taxon>Eukaryota</taxon>
        <taxon>Fungi</taxon>
        <taxon>Dikarya</taxon>
        <taxon>Ascomycota</taxon>
        <taxon>Saccharomycotina</taxon>
        <taxon>Dipodascomycetes</taxon>
        <taxon>Dipodascales</taxon>
        <taxon>Trichomonascaceae</taxon>
        <taxon>Sugiyamaella</taxon>
    </lineage>
</organism>
<feature type="domain" description="Glucose-methanol-choline oxidoreductase N-terminal" evidence="17">
    <location>
        <begin position="248"/>
        <end position="458"/>
    </location>
</feature>
<evidence type="ECO:0000256" key="12">
    <source>
        <dbReference type="ARBA" id="ARBA00023002"/>
    </source>
</evidence>
<sequence>MTIVSTKLDTIISGISQEAWGVFFAIADTFIPSTDIKVLELHVSKNAYSASPEELAEFAALSPSKMGDTFLSSLKLTLHQAPPDQVSKLKLILELLSHRSTALFLTRSTSLLTEMSVSQREDVLRSWYQSNITPLQGLFRTLYILTYTTFLRVNPLGYRAMGHPEFDPHRFDLTRTNKSSFTHEILDIGRYAATAEIKVDVVIVGSGSGGGVVARSLAKNKNISILVIEKGAYYKPDELNLNEDQGYKLYEKAGTLTSDDGSMSILAGSTLGGGSTINWSASIRTPDAVRDEWSKSVPWYGQSIYDDAMKYVMDEMGCSAEHMEHSFSNNVIVSGSAKLGYNFDLVEQNTAGKLHKCGFCSYGCKFAEKQGAVVNWLRKAVEEGNTRILTDTDVIRIITNGTEATGVEAIVHQHNKKIPLKVTAKKVVVAGGSLQTPGLLLRSGFKNKNIGRNLTMHPLTVMFGHFPDKEINAFEDSILTAVGTEKEDIDGRGHGVRIEAMIHQPIHTMGFYPWRNGQEWRKLQAQYNHLSALMAVQRDIGSGRVYYKPNSPFIPRVDYIVGKADSAAILEGICLASDLLYIEGAQDIIAGGPSIPTFTSTTPVEKRSLTDPDFAEWKEKLKSTPLEPLRNHFASGHQMSTARLGKDPKSSVANERGQLWECDNVYIADASGMPSASGANPMVSVMATAQVISEYIREDLKL</sequence>